<dbReference type="AlphaFoldDB" id="A0A423Q282"/>
<dbReference type="SUPFAM" id="SSF51445">
    <property type="entry name" value="(Trans)glycosidases"/>
    <property type="match status" value="1"/>
</dbReference>
<dbReference type="Gene3D" id="3.20.20.300">
    <property type="entry name" value="Glycoside hydrolase, family 3, N-terminal domain"/>
    <property type="match status" value="1"/>
</dbReference>
<evidence type="ECO:0000256" key="3">
    <source>
        <dbReference type="ARBA" id="ARBA00012663"/>
    </source>
</evidence>
<dbReference type="Proteomes" id="UP000285310">
    <property type="component" value="Unassembled WGS sequence"/>
</dbReference>
<dbReference type="OrthoDB" id="9786661at2"/>
<sequence>MSEAALGPLIVDVAGTTLTADDRDLLCRPGVGGVILFTRNFECRAQLIELTKEIRQARSNLPIMADYEGGRVQRFREGFTAIPPMAALGRYYNDAPGDAVAAAADLGWLMARELGEAGIDLPLAPVADLDYGQSSVIGHRAFSDKTDAVIALTTGFISGLREGGSLATAKHFPGHGWVAADSHAELPVDTRDAEALAEDWQPFAALIDQDIASIMMAHVHYPAIDASPASLSSVWIQEILRQRLGFDGCVFCDDLSMGGAVAFGDVATRVRRALTAGCDFLPVCNDREAALTALDAVSDRLATGQTRRQQFATRLEHSRARRLEDHARRERARVLAHRLATA</sequence>
<protein>
    <recommendedName>
        <fullName evidence="3">beta-N-acetylhexosaminidase</fullName>
        <ecNumber evidence="3">3.2.1.52</ecNumber>
    </recommendedName>
</protein>
<dbReference type="EMBL" id="AYKG01000001">
    <property type="protein sequence ID" value="ROO32762.1"/>
    <property type="molecule type" value="Genomic_DNA"/>
</dbReference>
<dbReference type="NCBIfam" id="NF003740">
    <property type="entry name" value="PRK05337.1"/>
    <property type="match status" value="1"/>
</dbReference>
<evidence type="ECO:0000256" key="5">
    <source>
        <dbReference type="ARBA" id="ARBA00023295"/>
    </source>
</evidence>
<evidence type="ECO:0000256" key="1">
    <source>
        <dbReference type="ARBA" id="ARBA00001231"/>
    </source>
</evidence>
<evidence type="ECO:0000313" key="7">
    <source>
        <dbReference type="EMBL" id="ROO32762.1"/>
    </source>
</evidence>
<reference evidence="7 8" key="1">
    <citation type="submission" date="2013-10" db="EMBL/GenBank/DDBJ databases">
        <title>Salinisphaera japonica YTM-1 Genome Sequencing.</title>
        <authorList>
            <person name="Lai Q."/>
            <person name="Li C."/>
            <person name="Shao Z."/>
        </authorList>
    </citation>
    <scope>NUCLEOTIDE SEQUENCE [LARGE SCALE GENOMIC DNA]</scope>
    <source>
        <strain evidence="7 8">YTM-1</strain>
    </source>
</reference>
<dbReference type="PANTHER" id="PTHR30480">
    <property type="entry name" value="BETA-HEXOSAMINIDASE-RELATED"/>
    <property type="match status" value="1"/>
</dbReference>
<evidence type="ECO:0000256" key="4">
    <source>
        <dbReference type="ARBA" id="ARBA00022801"/>
    </source>
</evidence>
<name>A0A423Q282_9GAMM</name>
<feature type="domain" description="Glycoside hydrolase family 3 N-terminal" evidence="6">
    <location>
        <begin position="18"/>
        <end position="316"/>
    </location>
</feature>
<dbReference type="GO" id="GO:0009254">
    <property type="term" value="P:peptidoglycan turnover"/>
    <property type="evidence" value="ECO:0007669"/>
    <property type="project" value="TreeGrafter"/>
</dbReference>
<evidence type="ECO:0000256" key="2">
    <source>
        <dbReference type="ARBA" id="ARBA00005336"/>
    </source>
</evidence>
<dbReference type="PANTHER" id="PTHR30480:SF13">
    <property type="entry name" value="BETA-HEXOSAMINIDASE"/>
    <property type="match status" value="1"/>
</dbReference>
<keyword evidence="5" id="KW-0326">Glycosidase</keyword>
<comment type="catalytic activity">
    <reaction evidence="1">
        <text>Hydrolysis of terminal non-reducing N-acetyl-D-hexosamine residues in N-acetyl-beta-D-hexosaminides.</text>
        <dbReference type="EC" id="3.2.1.52"/>
    </reaction>
</comment>
<dbReference type="RefSeq" id="WP_123656694.1">
    <property type="nucleotide sequence ID" value="NZ_AYKG01000001.1"/>
</dbReference>
<dbReference type="Pfam" id="PF00933">
    <property type="entry name" value="Glyco_hydro_3"/>
    <property type="match status" value="1"/>
</dbReference>
<dbReference type="FunCoup" id="A0A423Q282">
    <property type="interactions" value="309"/>
</dbReference>
<proteinExistence type="inferred from homology"/>
<dbReference type="EC" id="3.2.1.52" evidence="3"/>
<dbReference type="GO" id="GO:0004563">
    <property type="term" value="F:beta-N-acetylhexosaminidase activity"/>
    <property type="evidence" value="ECO:0007669"/>
    <property type="project" value="UniProtKB-EC"/>
</dbReference>
<dbReference type="InterPro" id="IPR017853">
    <property type="entry name" value="GH"/>
</dbReference>
<dbReference type="InParanoid" id="A0A423Q282"/>
<organism evidence="7 8">
    <name type="scientific">Salinisphaera japonica YTM-1</name>
    <dbReference type="NCBI Taxonomy" id="1209778"/>
    <lineage>
        <taxon>Bacteria</taxon>
        <taxon>Pseudomonadati</taxon>
        <taxon>Pseudomonadota</taxon>
        <taxon>Gammaproteobacteria</taxon>
        <taxon>Salinisphaerales</taxon>
        <taxon>Salinisphaeraceae</taxon>
        <taxon>Salinisphaera</taxon>
    </lineage>
</organism>
<dbReference type="InterPro" id="IPR001764">
    <property type="entry name" value="Glyco_hydro_3_N"/>
</dbReference>
<keyword evidence="4" id="KW-0378">Hydrolase</keyword>
<comment type="caution">
    <text evidence="7">The sequence shown here is derived from an EMBL/GenBank/DDBJ whole genome shotgun (WGS) entry which is preliminary data.</text>
</comment>
<evidence type="ECO:0000259" key="6">
    <source>
        <dbReference type="Pfam" id="PF00933"/>
    </source>
</evidence>
<dbReference type="GO" id="GO:0005975">
    <property type="term" value="P:carbohydrate metabolic process"/>
    <property type="evidence" value="ECO:0007669"/>
    <property type="project" value="InterPro"/>
</dbReference>
<comment type="similarity">
    <text evidence="2">Belongs to the glycosyl hydrolase 3 family.</text>
</comment>
<accession>A0A423Q282</accession>
<dbReference type="InterPro" id="IPR050226">
    <property type="entry name" value="NagZ_Beta-hexosaminidase"/>
</dbReference>
<evidence type="ECO:0000313" key="8">
    <source>
        <dbReference type="Proteomes" id="UP000285310"/>
    </source>
</evidence>
<keyword evidence="8" id="KW-1185">Reference proteome</keyword>
<dbReference type="InterPro" id="IPR036962">
    <property type="entry name" value="Glyco_hydro_3_N_sf"/>
</dbReference>
<gene>
    <name evidence="7" type="ORF">SAJA_00515</name>
</gene>